<dbReference type="GeneID" id="25313823"/>
<evidence type="ECO:0000256" key="3">
    <source>
        <dbReference type="ARBA" id="ARBA00022691"/>
    </source>
</evidence>
<dbReference type="STRING" id="1408163.A0A0F4Z3I0"/>
<dbReference type="AlphaFoldDB" id="A0A0F4Z3I0"/>
<dbReference type="InterPro" id="IPR036388">
    <property type="entry name" value="WH-like_DNA-bd_sf"/>
</dbReference>
<gene>
    <name evidence="6" type="ORF">T310_1472</name>
</gene>
<evidence type="ECO:0000313" key="6">
    <source>
        <dbReference type="EMBL" id="KKA24443.1"/>
    </source>
</evidence>
<dbReference type="EMBL" id="LASV01000061">
    <property type="protein sequence ID" value="KKA24443.1"/>
    <property type="molecule type" value="Genomic_DNA"/>
</dbReference>
<dbReference type="OrthoDB" id="4219326at2759"/>
<dbReference type="Proteomes" id="UP000053958">
    <property type="component" value="Unassembled WGS sequence"/>
</dbReference>
<dbReference type="SUPFAM" id="SSF46785">
    <property type="entry name" value="Winged helix' DNA-binding domain"/>
    <property type="match status" value="1"/>
</dbReference>
<keyword evidence="2 6" id="KW-0808">Transferase</keyword>
<evidence type="ECO:0000313" key="7">
    <source>
        <dbReference type="Proteomes" id="UP000053958"/>
    </source>
</evidence>
<dbReference type="InterPro" id="IPR036390">
    <property type="entry name" value="WH_DNA-bd_sf"/>
</dbReference>
<dbReference type="Pfam" id="PF00891">
    <property type="entry name" value="Methyltransf_2"/>
    <property type="match status" value="1"/>
</dbReference>
<dbReference type="GO" id="GO:0008171">
    <property type="term" value="F:O-methyltransferase activity"/>
    <property type="evidence" value="ECO:0007669"/>
    <property type="project" value="InterPro"/>
</dbReference>
<name>A0A0F4Z3I0_RASE3</name>
<protein>
    <submittedName>
        <fullName evidence="6">O-methyltransferase</fullName>
    </submittedName>
</protein>
<sequence>MERFPRSSPDAESLLQLVDLLKQSANTVIEEWKKEDFTKGKGGSQDTPAVLPSHRLHQAQRTILAITGALVELVAEPYSRIQEVGCQYFESRALFIAAERRIPDLLAEAGESGLEIDQLAAKTGIEASKLARILRCLCSIHIFREIGPGRFANNRISAALVHNEPLRAYVQLFNLDIYNASDQLPKYLLSDQGASYDVRETAFQRAVNTTKARWDWLAERVSPAQIQPQNTPYPGVPDVHNWNLVPGADGLVGRPELENFGLAMVGGGKVTGTAHAFDYPWADLGEAVVVDVGGRVGGFALQLLPVYPKLRFIIQDRAEVLEQAQRDIWPREAPEAVRDGRVTFMVHDFFKPNPVQGAAIYWLRGILHDWSDSYCVQILSALREALSPSSRILICDQVMNTTYGSPDIPSAPSPLPANYGYYVRYCHHRDLGLMSIINGIERTPAEFEALVKQAGLRIIRIWECRSMVGIVEVGL</sequence>
<comment type="caution">
    <text evidence="6">The sequence shown here is derived from an EMBL/GenBank/DDBJ whole genome shotgun (WGS) entry which is preliminary data.</text>
</comment>
<dbReference type="GO" id="GO:0032259">
    <property type="term" value="P:methylation"/>
    <property type="evidence" value="ECO:0007669"/>
    <property type="project" value="UniProtKB-KW"/>
</dbReference>
<proteinExistence type="predicted"/>
<dbReference type="PANTHER" id="PTHR43712">
    <property type="entry name" value="PUTATIVE (AFU_ORTHOLOGUE AFUA_4G14580)-RELATED"/>
    <property type="match status" value="1"/>
</dbReference>
<dbReference type="InterPro" id="IPR012967">
    <property type="entry name" value="COMT_dimerisation"/>
</dbReference>
<feature type="domain" description="O-methyltransferase dimerisation" evidence="5">
    <location>
        <begin position="88"/>
        <end position="161"/>
    </location>
</feature>
<dbReference type="InterPro" id="IPR016461">
    <property type="entry name" value="COMT-like"/>
</dbReference>
<dbReference type="InterPro" id="IPR001077">
    <property type="entry name" value="COMT_C"/>
</dbReference>
<dbReference type="RefSeq" id="XP_013331055.1">
    <property type="nucleotide sequence ID" value="XM_013475601.1"/>
</dbReference>
<dbReference type="InterPro" id="IPR029063">
    <property type="entry name" value="SAM-dependent_MTases_sf"/>
</dbReference>
<reference evidence="6 7" key="1">
    <citation type="submission" date="2015-04" db="EMBL/GenBank/DDBJ databases">
        <authorList>
            <person name="Heijne W.H."/>
            <person name="Fedorova N.D."/>
            <person name="Nierman W.C."/>
            <person name="Vollebregt A.W."/>
            <person name="Zhao Z."/>
            <person name="Wu L."/>
            <person name="Kumar M."/>
            <person name="Stam H."/>
            <person name="van den Berg M.A."/>
            <person name="Pel H.J."/>
        </authorList>
    </citation>
    <scope>NUCLEOTIDE SEQUENCE [LARGE SCALE GENOMIC DNA]</scope>
    <source>
        <strain evidence="6 7">CBS 393.64</strain>
    </source>
</reference>
<evidence type="ECO:0000259" key="4">
    <source>
        <dbReference type="Pfam" id="PF00891"/>
    </source>
</evidence>
<dbReference type="GO" id="GO:0046983">
    <property type="term" value="F:protein dimerization activity"/>
    <property type="evidence" value="ECO:0007669"/>
    <property type="project" value="InterPro"/>
</dbReference>
<evidence type="ECO:0000256" key="2">
    <source>
        <dbReference type="ARBA" id="ARBA00022679"/>
    </source>
</evidence>
<organism evidence="6 7">
    <name type="scientific">Rasamsonia emersonii (strain ATCC 16479 / CBS 393.64 / IMI 116815)</name>
    <dbReference type="NCBI Taxonomy" id="1408163"/>
    <lineage>
        <taxon>Eukaryota</taxon>
        <taxon>Fungi</taxon>
        <taxon>Dikarya</taxon>
        <taxon>Ascomycota</taxon>
        <taxon>Pezizomycotina</taxon>
        <taxon>Eurotiomycetes</taxon>
        <taxon>Eurotiomycetidae</taxon>
        <taxon>Eurotiales</taxon>
        <taxon>Trichocomaceae</taxon>
        <taxon>Rasamsonia</taxon>
    </lineage>
</organism>
<keyword evidence="1 6" id="KW-0489">Methyltransferase</keyword>
<evidence type="ECO:0000256" key="1">
    <source>
        <dbReference type="ARBA" id="ARBA00022603"/>
    </source>
</evidence>
<accession>A0A0F4Z3I0</accession>
<evidence type="ECO:0000259" key="5">
    <source>
        <dbReference type="Pfam" id="PF08100"/>
    </source>
</evidence>
<dbReference type="Gene3D" id="3.40.50.150">
    <property type="entry name" value="Vaccinia Virus protein VP39"/>
    <property type="match status" value="1"/>
</dbReference>
<dbReference type="SUPFAM" id="SSF53335">
    <property type="entry name" value="S-adenosyl-L-methionine-dependent methyltransferases"/>
    <property type="match status" value="1"/>
</dbReference>
<feature type="domain" description="O-methyltransferase C-terminal" evidence="4">
    <location>
        <begin position="288"/>
        <end position="456"/>
    </location>
</feature>
<dbReference type="PANTHER" id="PTHR43712:SF2">
    <property type="entry name" value="O-METHYLTRANSFERASE CICE"/>
    <property type="match status" value="1"/>
</dbReference>
<dbReference type="PROSITE" id="PS51683">
    <property type="entry name" value="SAM_OMT_II"/>
    <property type="match status" value="1"/>
</dbReference>
<dbReference type="Pfam" id="PF08100">
    <property type="entry name" value="Dimerisation"/>
    <property type="match status" value="1"/>
</dbReference>
<keyword evidence="3" id="KW-0949">S-adenosyl-L-methionine</keyword>
<dbReference type="Gene3D" id="1.10.10.10">
    <property type="entry name" value="Winged helix-like DNA-binding domain superfamily/Winged helix DNA-binding domain"/>
    <property type="match status" value="1"/>
</dbReference>
<keyword evidence="7" id="KW-1185">Reference proteome</keyword>